<reference evidence="1 2" key="1">
    <citation type="submission" date="2019-10" db="EMBL/GenBank/DDBJ databases">
        <title>Nocardia macrotermitis sp. nov. and Nocardia aurantia sp. nov., isolated from the gut of fungus growing-termite Macrotermes natalensis.</title>
        <authorList>
            <person name="Benndorf R."/>
            <person name="Schwitalla J."/>
            <person name="Martin K."/>
            <person name="De Beer W."/>
            <person name="Kaster A.-K."/>
            <person name="Vollmers J."/>
            <person name="Poulsen M."/>
            <person name="Beemelmanns C."/>
        </authorList>
    </citation>
    <scope>NUCLEOTIDE SEQUENCE [LARGE SCALE GENOMIC DNA]</scope>
    <source>
        <strain evidence="1 2">RB20</strain>
    </source>
</reference>
<dbReference type="AlphaFoldDB" id="A0A7K0D877"/>
<name>A0A7K0D877_9NOCA</name>
<proteinExistence type="predicted"/>
<accession>A0A7K0D877</accession>
<keyword evidence="2" id="KW-1185">Reference proteome</keyword>
<organism evidence="1 2">
    <name type="scientific">Nocardia macrotermitis</name>
    <dbReference type="NCBI Taxonomy" id="2585198"/>
    <lineage>
        <taxon>Bacteria</taxon>
        <taxon>Bacillati</taxon>
        <taxon>Actinomycetota</taxon>
        <taxon>Actinomycetes</taxon>
        <taxon>Mycobacteriales</taxon>
        <taxon>Nocardiaceae</taxon>
        <taxon>Nocardia</taxon>
    </lineage>
</organism>
<dbReference type="EMBL" id="WEGK01000011">
    <property type="protein sequence ID" value="MQY21751.1"/>
    <property type="molecule type" value="Genomic_DNA"/>
</dbReference>
<sequence length="256" mass="28190">MRPPETNIHSWGHESRCDWFDGPVSNPLRPQAVALLAELSTNGANSAVWSDLRDELYYRHIGEHACAALPALAALAGQGSPLTRMRAIELAADLLARADPHAGDARERYAADIAALLVLVRADLARKYPDEDHESDVFVYRMRSMLAFEGETEWSRRLAELLAGEFETKCPECSAVMYVAIGAHGVFTCWDDDSLADDVDETDLVPASPARLTGLAHRLHTLAVTARQPVLARRLTYLFGRTTCPRNAHEFTPAGL</sequence>
<evidence type="ECO:0000313" key="2">
    <source>
        <dbReference type="Proteomes" id="UP000438448"/>
    </source>
</evidence>
<comment type="caution">
    <text evidence="1">The sequence shown here is derived from an EMBL/GenBank/DDBJ whole genome shotgun (WGS) entry which is preliminary data.</text>
</comment>
<evidence type="ECO:0000313" key="1">
    <source>
        <dbReference type="EMBL" id="MQY21751.1"/>
    </source>
</evidence>
<protein>
    <submittedName>
        <fullName evidence="1">Uncharacterized protein</fullName>
    </submittedName>
</protein>
<dbReference type="Proteomes" id="UP000438448">
    <property type="component" value="Unassembled WGS sequence"/>
</dbReference>
<gene>
    <name evidence="1" type="ORF">NRB20_48640</name>
</gene>